<dbReference type="EMBL" id="JANYMP010000027">
    <property type="protein sequence ID" value="MCS7482911.1"/>
    <property type="molecule type" value="Genomic_DNA"/>
</dbReference>
<reference evidence="1" key="1">
    <citation type="submission" date="2022-08" db="EMBL/GenBank/DDBJ databases">
        <authorList>
            <person name="Tistechok S."/>
            <person name="Samborskyy M."/>
            <person name="Roman I."/>
        </authorList>
    </citation>
    <scope>NUCLEOTIDE SEQUENCE</scope>
    <source>
        <strain evidence="1">DSM 103496</strain>
    </source>
</reference>
<proteinExistence type="predicted"/>
<accession>A0A9X3AIR7</accession>
<evidence type="ECO:0000313" key="2">
    <source>
        <dbReference type="Proteomes" id="UP001141259"/>
    </source>
</evidence>
<comment type="caution">
    <text evidence="1">The sequence shown here is derived from an EMBL/GenBank/DDBJ whole genome shotgun (WGS) entry which is preliminary data.</text>
</comment>
<organism evidence="1 2">
    <name type="scientific">Umezawaea endophytica</name>
    <dbReference type="NCBI Taxonomy" id="1654476"/>
    <lineage>
        <taxon>Bacteria</taxon>
        <taxon>Bacillati</taxon>
        <taxon>Actinomycetota</taxon>
        <taxon>Actinomycetes</taxon>
        <taxon>Pseudonocardiales</taxon>
        <taxon>Pseudonocardiaceae</taxon>
        <taxon>Umezawaea</taxon>
    </lineage>
</organism>
<dbReference type="AlphaFoldDB" id="A0A9X3AIR7"/>
<name>A0A9X3AIR7_9PSEU</name>
<dbReference type="RefSeq" id="WP_259628376.1">
    <property type="nucleotide sequence ID" value="NZ_JANYMP010000027.1"/>
</dbReference>
<dbReference type="Proteomes" id="UP001141259">
    <property type="component" value="Unassembled WGS sequence"/>
</dbReference>
<gene>
    <name evidence="1" type="ORF">NZH93_39200</name>
</gene>
<protein>
    <submittedName>
        <fullName evidence="1">Uncharacterized protein</fullName>
    </submittedName>
</protein>
<sequence length="106" mass="11663">MVSDADKPVVHPERAQAEELFELAKGNLADADDVELGEPAELGSLAWAQVHLLKAIYHELRYGNDQAAARVEADAAALSDHTDAMDRMARDMRGLGDSLSRSRYRE</sequence>
<keyword evidence="2" id="KW-1185">Reference proteome</keyword>
<evidence type="ECO:0000313" key="1">
    <source>
        <dbReference type="EMBL" id="MCS7482911.1"/>
    </source>
</evidence>